<evidence type="ECO:0000313" key="1">
    <source>
        <dbReference type="EMBL" id="KAK3024978.1"/>
    </source>
</evidence>
<evidence type="ECO:0000313" key="2">
    <source>
        <dbReference type="Proteomes" id="UP001188597"/>
    </source>
</evidence>
<sequence length="181" mass="20273">MAYEKWEWSNCISLIILKGSIRIAIYGAITDSENVKLYFAHIEEQFQGSSKAHATTLITKMVMLKFCGSGGVCEHILRINDMDSQLKGLGMEISEDPCSTSGGSSMYTTSSRSPFRKAYFTSNCRKDQSRFIATDMRMRIILSLATNTILLRCICAGSMVSYPQLAKEIIELKNLYHVINA</sequence>
<gene>
    <name evidence="1" type="ORF">RJ639_042785</name>
</gene>
<comment type="caution">
    <text evidence="1">The sequence shown here is derived from an EMBL/GenBank/DDBJ whole genome shotgun (WGS) entry which is preliminary data.</text>
</comment>
<dbReference type="Proteomes" id="UP001188597">
    <property type="component" value="Unassembled WGS sequence"/>
</dbReference>
<reference evidence="1" key="1">
    <citation type="submission" date="2022-12" db="EMBL/GenBank/DDBJ databases">
        <title>Draft genome assemblies for two species of Escallonia (Escalloniales).</title>
        <authorList>
            <person name="Chanderbali A."/>
            <person name="Dervinis C."/>
            <person name="Anghel I."/>
            <person name="Soltis D."/>
            <person name="Soltis P."/>
            <person name="Zapata F."/>
        </authorList>
    </citation>
    <scope>NUCLEOTIDE SEQUENCE</scope>
    <source>
        <strain evidence="1">UCBG64.0493</strain>
        <tissue evidence="1">Leaf</tissue>
    </source>
</reference>
<proteinExistence type="predicted"/>
<organism evidence="1 2">
    <name type="scientific">Escallonia herrerae</name>
    <dbReference type="NCBI Taxonomy" id="1293975"/>
    <lineage>
        <taxon>Eukaryota</taxon>
        <taxon>Viridiplantae</taxon>
        <taxon>Streptophyta</taxon>
        <taxon>Embryophyta</taxon>
        <taxon>Tracheophyta</taxon>
        <taxon>Spermatophyta</taxon>
        <taxon>Magnoliopsida</taxon>
        <taxon>eudicotyledons</taxon>
        <taxon>Gunneridae</taxon>
        <taxon>Pentapetalae</taxon>
        <taxon>asterids</taxon>
        <taxon>campanulids</taxon>
        <taxon>Escalloniales</taxon>
        <taxon>Escalloniaceae</taxon>
        <taxon>Escallonia</taxon>
    </lineage>
</organism>
<keyword evidence="2" id="KW-1185">Reference proteome</keyword>
<protein>
    <submittedName>
        <fullName evidence="1">Uncharacterized protein</fullName>
    </submittedName>
</protein>
<dbReference type="AlphaFoldDB" id="A0AA88WDR0"/>
<accession>A0AA88WDR0</accession>
<dbReference type="EMBL" id="JAVXUP010000573">
    <property type="protein sequence ID" value="KAK3024978.1"/>
    <property type="molecule type" value="Genomic_DNA"/>
</dbReference>
<name>A0AA88WDR0_9ASTE</name>